<organism evidence="2 3">
    <name type="scientific">Streptomyces scabichelini</name>
    <dbReference type="NCBI Taxonomy" id="2711217"/>
    <lineage>
        <taxon>Bacteria</taxon>
        <taxon>Bacillati</taxon>
        <taxon>Actinomycetota</taxon>
        <taxon>Actinomycetes</taxon>
        <taxon>Kitasatosporales</taxon>
        <taxon>Streptomycetaceae</taxon>
        <taxon>Streptomyces</taxon>
    </lineage>
</organism>
<protein>
    <submittedName>
        <fullName evidence="2">DUF3995 domain-containing protein</fullName>
    </submittedName>
</protein>
<gene>
    <name evidence="2" type="ORF">G5C60_33400</name>
</gene>
<feature type="transmembrane region" description="Helical" evidence="1">
    <location>
        <begin position="82"/>
        <end position="101"/>
    </location>
</feature>
<sequence>MIRTVVPVTLTVALVVIGGLHLIWAFSPWPLDDKVSFTRTVVGSDSGEMPPPALSALVGLALIAGAALILMVNETLPAIGPGWLRTFGVYGLALVLLGRGIGGFLLNSGATSEFQRWNNALYSPLCVALGLLGGAVAIAVRKR</sequence>
<feature type="transmembrane region" description="Helical" evidence="1">
    <location>
        <begin position="49"/>
        <end position="70"/>
    </location>
</feature>
<keyword evidence="3" id="KW-1185">Reference proteome</keyword>
<keyword evidence="1" id="KW-1133">Transmembrane helix</keyword>
<name>A0A6G4VEG7_9ACTN</name>
<dbReference type="EMBL" id="JAAKZY010000138">
    <property type="protein sequence ID" value="NGO12371.1"/>
    <property type="molecule type" value="Genomic_DNA"/>
</dbReference>
<evidence type="ECO:0000313" key="2">
    <source>
        <dbReference type="EMBL" id="NGO12371.1"/>
    </source>
</evidence>
<evidence type="ECO:0000256" key="1">
    <source>
        <dbReference type="SAM" id="Phobius"/>
    </source>
</evidence>
<dbReference type="Pfam" id="PF13160">
    <property type="entry name" value="DUF3995"/>
    <property type="match status" value="1"/>
</dbReference>
<accession>A0A6G4VEG7</accession>
<dbReference type="InterPro" id="IPR025058">
    <property type="entry name" value="DUF3995"/>
</dbReference>
<keyword evidence="1" id="KW-0472">Membrane</keyword>
<comment type="caution">
    <text evidence="2">The sequence shown here is derived from an EMBL/GenBank/DDBJ whole genome shotgun (WGS) entry which is preliminary data.</text>
</comment>
<proteinExistence type="predicted"/>
<dbReference type="AlphaFoldDB" id="A0A6G4VEG7"/>
<feature type="transmembrane region" description="Helical" evidence="1">
    <location>
        <begin position="121"/>
        <end position="140"/>
    </location>
</feature>
<dbReference type="Proteomes" id="UP000472335">
    <property type="component" value="Unassembled WGS sequence"/>
</dbReference>
<keyword evidence="1" id="KW-0812">Transmembrane</keyword>
<reference evidence="2 3" key="1">
    <citation type="submission" date="2020-02" db="EMBL/GenBank/DDBJ databases">
        <title>Whole-genome analyses of novel actinobacteria.</title>
        <authorList>
            <person name="Sahin N."/>
            <person name="Gencbay T."/>
        </authorList>
    </citation>
    <scope>NUCLEOTIDE SEQUENCE [LARGE SCALE GENOMIC DNA]</scope>
    <source>
        <strain evidence="2 3">HC44</strain>
    </source>
</reference>
<evidence type="ECO:0000313" key="3">
    <source>
        <dbReference type="Proteomes" id="UP000472335"/>
    </source>
</evidence>